<proteinExistence type="predicted"/>
<dbReference type="KEGG" id="sfol:H3H32_13145"/>
<protein>
    <submittedName>
        <fullName evidence="1">DUF2442 domain-containing protein</fullName>
    </submittedName>
</protein>
<dbReference type="AlphaFoldDB" id="A0A7G5H3S0"/>
<evidence type="ECO:0000313" key="1">
    <source>
        <dbReference type="EMBL" id="QMW05762.1"/>
    </source>
</evidence>
<dbReference type="RefSeq" id="WP_182463140.1">
    <property type="nucleotide sequence ID" value="NZ_CP059732.1"/>
</dbReference>
<dbReference type="InterPro" id="IPR036782">
    <property type="entry name" value="NE0471-like_N"/>
</dbReference>
<reference evidence="1 2" key="1">
    <citation type="submission" date="2020-07" db="EMBL/GenBank/DDBJ databases">
        <title>Spirosoma foliorum sp. nov., isolated from the leaves on the Nejang mountain Korea, Republic of.</title>
        <authorList>
            <person name="Ho H."/>
            <person name="Lee Y.-J."/>
            <person name="Nurcahyanto D.-A."/>
            <person name="Kim S.-G."/>
        </authorList>
    </citation>
    <scope>NUCLEOTIDE SEQUENCE [LARGE SCALE GENOMIC DNA]</scope>
    <source>
        <strain evidence="1 2">PL0136</strain>
    </source>
</reference>
<dbReference type="EMBL" id="CP059732">
    <property type="protein sequence ID" value="QMW05762.1"/>
    <property type="molecule type" value="Genomic_DNA"/>
</dbReference>
<dbReference type="Pfam" id="PF10387">
    <property type="entry name" value="DUF2442"/>
    <property type="match status" value="1"/>
</dbReference>
<organism evidence="1 2">
    <name type="scientific">Spirosoma foliorum</name>
    <dbReference type="NCBI Taxonomy" id="2710596"/>
    <lineage>
        <taxon>Bacteria</taxon>
        <taxon>Pseudomonadati</taxon>
        <taxon>Bacteroidota</taxon>
        <taxon>Cytophagia</taxon>
        <taxon>Cytophagales</taxon>
        <taxon>Cytophagaceae</taxon>
        <taxon>Spirosoma</taxon>
    </lineage>
</organism>
<dbReference type="Gene3D" id="3.30.2020.10">
    <property type="entry name" value="NE0471-like N-terminal domain"/>
    <property type="match status" value="1"/>
</dbReference>
<evidence type="ECO:0000313" key="2">
    <source>
        <dbReference type="Proteomes" id="UP000515369"/>
    </source>
</evidence>
<keyword evidence="2" id="KW-1185">Reference proteome</keyword>
<gene>
    <name evidence="1" type="ORF">H3H32_13145</name>
</gene>
<accession>A0A7G5H3S0</accession>
<sequence length="94" mass="11124">MTSKHSFSLYFLAKLCKVLYANFLGDYRIDIHFSDGKQRIVDFEDAFSKLQGYYAQYRLPALFQKFTIDNGNLVWGEDWEIIYPTWDLYEGETG</sequence>
<dbReference type="SUPFAM" id="SSF143880">
    <property type="entry name" value="NE0471 N-terminal domain-like"/>
    <property type="match status" value="1"/>
</dbReference>
<dbReference type="Proteomes" id="UP000515369">
    <property type="component" value="Chromosome"/>
</dbReference>
<name>A0A7G5H3S0_9BACT</name>
<dbReference type="InterPro" id="IPR018841">
    <property type="entry name" value="DUF2442"/>
</dbReference>